<dbReference type="SUPFAM" id="SSF47027">
    <property type="entry name" value="Acyl-CoA binding protein"/>
    <property type="match status" value="2"/>
</dbReference>
<evidence type="ECO:0000256" key="2">
    <source>
        <dbReference type="ARBA" id="ARBA00023121"/>
    </source>
</evidence>
<proteinExistence type="inferred from homology"/>
<evidence type="ECO:0000313" key="6">
    <source>
        <dbReference type="Proteomes" id="UP000813462"/>
    </source>
</evidence>
<feature type="domain" description="ACB" evidence="3">
    <location>
        <begin position="218"/>
        <end position="343"/>
    </location>
</feature>
<keyword evidence="2" id="KW-0446">Lipid-binding</keyword>
<dbReference type="InterPro" id="IPR000582">
    <property type="entry name" value="Acyl-CoA-binding_protein"/>
</dbReference>
<comment type="caution">
    <text evidence="5">The sequence shown here is derived from an EMBL/GenBank/DDBJ whole genome shotgun (WGS) entry which is preliminary data.</text>
</comment>
<dbReference type="PANTHER" id="PTHR23310:SF105">
    <property type="entry name" value="ACYL-COA-BINDING DOMAIN-CONTAINING PROTEIN 5"/>
    <property type="match status" value="1"/>
</dbReference>
<evidence type="ECO:0000256" key="1">
    <source>
        <dbReference type="ARBA" id="ARBA00005567"/>
    </source>
</evidence>
<dbReference type="PANTHER" id="PTHR23310">
    <property type="entry name" value="ACYL-COA-BINDING PROTEIN, ACBP"/>
    <property type="match status" value="1"/>
</dbReference>
<dbReference type="PROSITE" id="PS51228">
    <property type="entry name" value="ACB_2"/>
    <property type="match status" value="1"/>
</dbReference>
<dbReference type="Proteomes" id="UP000813462">
    <property type="component" value="Unassembled WGS sequence"/>
</dbReference>
<dbReference type="InterPro" id="IPR014352">
    <property type="entry name" value="FERM/acyl-CoA-bd_prot_sf"/>
</dbReference>
<dbReference type="EMBL" id="JAEACU010000008">
    <property type="protein sequence ID" value="KAH7520290.1"/>
    <property type="molecule type" value="Genomic_DNA"/>
</dbReference>
<dbReference type="Pfam" id="PF00887">
    <property type="entry name" value="ACBP"/>
    <property type="match status" value="1"/>
</dbReference>
<dbReference type="EMBL" id="JAEACU010000195">
    <property type="protein sequence ID" value="KAH7511182.1"/>
    <property type="molecule type" value="Genomic_DNA"/>
</dbReference>
<evidence type="ECO:0000259" key="3">
    <source>
        <dbReference type="PROSITE" id="PS51228"/>
    </source>
</evidence>
<dbReference type="Gene3D" id="1.20.80.10">
    <property type="match status" value="1"/>
</dbReference>
<name>A0A978UZ74_ZIZJJ</name>
<evidence type="ECO:0000313" key="5">
    <source>
        <dbReference type="EMBL" id="KAH7520290.1"/>
    </source>
</evidence>
<dbReference type="GO" id="GO:0000062">
    <property type="term" value="F:fatty-acyl-CoA binding"/>
    <property type="evidence" value="ECO:0007669"/>
    <property type="project" value="InterPro"/>
</dbReference>
<dbReference type="InterPro" id="IPR035984">
    <property type="entry name" value="Acyl-CoA-binding_sf"/>
</dbReference>
<evidence type="ECO:0000313" key="4">
    <source>
        <dbReference type="EMBL" id="KAH7511182.1"/>
    </source>
</evidence>
<protein>
    <recommendedName>
        <fullName evidence="3">ACB domain-containing protein</fullName>
    </recommendedName>
</protein>
<organism evidence="5 6">
    <name type="scientific">Ziziphus jujuba var. spinosa</name>
    <dbReference type="NCBI Taxonomy" id="714518"/>
    <lineage>
        <taxon>Eukaryota</taxon>
        <taxon>Viridiplantae</taxon>
        <taxon>Streptophyta</taxon>
        <taxon>Embryophyta</taxon>
        <taxon>Tracheophyta</taxon>
        <taxon>Spermatophyta</taxon>
        <taxon>Magnoliopsida</taxon>
        <taxon>eudicotyledons</taxon>
        <taxon>Gunneridae</taxon>
        <taxon>Pentapetalae</taxon>
        <taxon>rosids</taxon>
        <taxon>fabids</taxon>
        <taxon>Rosales</taxon>
        <taxon>Rhamnaceae</taxon>
        <taxon>Paliureae</taxon>
        <taxon>Ziziphus</taxon>
    </lineage>
</organism>
<accession>A0A978UZ74</accession>
<dbReference type="GO" id="GO:0006631">
    <property type="term" value="P:fatty acid metabolic process"/>
    <property type="evidence" value="ECO:0007669"/>
    <property type="project" value="TreeGrafter"/>
</dbReference>
<dbReference type="AlphaFoldDB" id="A0A978UZ74"/>
<comment type="similarity">
    <text evidence="1">Belongs to the ACBP family.</text>
</comment>
<gene>
    <name evidence="5" type="ORF">FEM48_Zijuj08G0128500</name>
    <name evidence="4" type="ORF">FEM48_ZijujUnG0033200</name>
</gene>
<reference evidence="5" key="1">
    <citation type="journal article" date="2021" name="Front. Plant Sci.">
        <title>Chromosome-Scale Genome Assembly for Chinese Sour Jujube and Insights Into Its Genome Evolution and Domestication Signature.</title>
        <authorList>
            <person name="Shen L.-Y."/>
            <person name="Luo H."/>
            <person name="Wang X.-L."/>
            <person name="Wang X.-M."/>
            <person name="Qiu X.-J."/>
            <person name="Liu H."/>
            <person name="Zhou S.-S."/>
            <person name="Jia K.-H."/>
            <person name="Nie S."/>
            <person name="Bao Y.-T."/>
            <person name="Zhang R.-G."/>
            <person name="Yun Q.-Z."/>
            <person name="Chai Y.-H."/>
            <person name="Lu J.-Y."/>
            <person name="Li Y."/>
            <person name="Zhao S.-W."/>
            <person name="Mao J.-F."/>
            <person name="Jia S.-G."/>
            <person name="Mao Y.-M."/>
        </authorList>
    </citation>
    <scope>NUCLEOTIDE SEQUENCE</scope>
    <source>
        <strain evidence="5">AT0</strain>
        <tissue evidence="5">Leaf</tissue>
    </source>
</reference>
<sequence length="392" mass="44097">MEFFAEFFLTIAFAVGLFYVIFRLASAVPTNDAEDVNRKVGVFEFESEVESGFRDLVSERRVGFVGKIVEVDEFKGESEPEEFTVEEIADERKEIADEICGYSGLYEGSKSDHEDEVSLEVPVGSLTEKLTEKESHYFVNKSVDESSERDNLEEHEVDLIKDQVGKCESKDIEVTKCGDDKEDQVEIDGAKNNREVDDVKVGLLDDEDDWEGIERTELERLFGAAVAFVGSKSNADKISVLNNELKMKLHGLHMIATQGPCLEPQPMALKVSARAKCNLQNFGVILDGDRASRDLGWIILSMSAKKLLNFERNAWQELGEMSRETAMELYVLLLSRKIPEWTPEQNEFGELHGKQVFPKGEASGKVASFLKTVIQNQPEIEVEGQMEKLQSS</sequence>